<proteinExistence type="predicted"/>
<dbReference type="EMBL" id="CP045226">
    <property type="protein sequence ID" value="QFS43754.1"/>
    <property type="molecule type" value="Genomic_DNA"/>
</dbReference>
<dbReference type="KEGG" id="nsh:GXM_01227"/>
<organism evidence="1 2">
    <name type="scientific">Nostoc sphaeroides CCNUC1</name>
    <dbReference type="NCBI Taxonomy" id="2653204"/>
    <lineage>
        <taxon>Bacteria</taxon>
        <taxon>Bacillati</taxon>
        <taxon>Cyanobacteriota</taxon>
        <taxon>Cyanophyceae</taxon>
        <taxon>Nostocales</taxon>
        <taxon>Nostocaceae</taxon>
        <taxon>Nostoc</taxon>
    </lineage>
</organism>
<gene>
    <name evidence="1" type="ORF">GXM_01227</name>
</gene>
<evidence type="ECO:0000313" key="1">
    <source>
        <dbReference type="EMBL" id="QFS43754.1"/>
    </source>
</evidence>
<sequence>MRSAKAWIERLFDSVICWSSENSINTKTVEQQIFILSTAFH</sequence>
<protein>
    <submittedName>
        <fullName evidence="1">Uncharacterized protein</fullName>
    </submittedName>
</protein>
<evidence type="ECO:0000313" key="2">
    <source>
        <dbReference type="Proteomes" id="UP000326678"/>
    </source>
</evidence>
<dbReference type="AlphaFoldDB" id="A0A5P8VTT3"/>
<keyword evidence="2" id="KW-1185">Reference proteome</keyword>
<dbReference type="Proteomes" id="UP000326678">
    <property type="component" value="Chromosome Gxm1"/>
</dbReference>
<accession>A0A5P8VTT3</accession>
<name>A0A5P8VTT3_9NOSO</name>
<reference evidence="1 2" key="1">
    <citation type="submission" date="2019-10" db="EMBL/GenBank/DDBJ databases">
        <title>Genomic and transcriptomic insights into the perfect genentic adaptation of a filamentous nitrogen-fixing cyanobacterium to rice fields.</title>
        <authorList>
            <person name="Chen Z."/>
        </authorList>
    </citation>
    <scope>NUCLEOTIDE SEQUENCE [LARGE SCALE GENOMIC DNA]</scope>
    <source>
        <strain evidence="1">CCNUC1</strain>
    </source>
</reference>